<accession>A0A165A4Y5</accession>
<dbReference type="EMBL" id="CP093346">
    <property type="protein sequence ID" value="WOG95668.1"/>
    <property type="molecule type" value="Genomic_DNA"/>
</dbReference>
<dbReference type="Proteomes" id="UP000077755">
    <property type="component" value="Chromosome 4"/>
</dbReference>
<gene>
    <name evidence="1" type="ORF">DCAR_0414995</name>
</gene>
<reference evidence="1" key="2">
    <citation type="submission" date="2022-03" db="EMBL/GenBank/DDBJ databases">
        <title>Draft title - Genomic analysis of global carrot germplasm unveils the trajectory of domestication and the origin of high carotenoid orange carrot.</title>
        <authorList>
            <person name="Iorizzo M."/>
            <person name="Ellison S."/>
            <person name="Senalik D."/>
            <person name="Macko-Podgorni A."/>
            <person name="Grzebelus D."/>
            <person name="Bostan H."/>
            <person name="Rolling W."/>
            <person name="Curaba J."/>
            <person name="Simon P."/>
        </authorList>
    </citation>
    <scope>NUCLEOTIDE SEQUENCE</scope>
    <source>
        <tissue evidence="1">Leaf</tissue>
    </source>
</reference>
<evidence type="ECO:0000313" key="1">
    <source>
        <dbReference type="EMBL" id="WOG95668.1"/>
    </source>
</evidence>
<sequence>MKSQSTPSNHLAILTLLVTVGFASLKFVSCANFTVINQLEHGKPLLVECPPNPAVSIGKGSRNTWHLDNNPPTLACNFTSNGRKTEIDNVLGDKDLYYLALNDGIARGSQDVPNDGKSGDWRMAARWYDEDEFNKDPCKRDPISCER</sequence>
<protein>
    <submittedName>
        <fullName evidence="1">Uncharacterized protein</fullName>
    </submittedName>
</protein>
<reference evidence="1" key="1">
    <citation type="journal article" date="2016" name="Nat. Genet.">
        <title>A high-quality carrot genome assembly provides new insights into carotenoid accumulation and asterid genome evolution.</title>
        <authorList>
            <person name="Iorizzo M."/>
            <person name="Ellison S."/>
            <person name="Senalik D."/>
            <person name="Zeng P."/>
            <person name="Satapoomin P."/>
            <person name="Huang J."/>
            <person name="Bowman M."/>
            <person name="Iovene M."/>
            <person name="Sanseverino W."/>
            <person name="Cavagnaro P."/>
            <person name="Yildiz M."/>
            <person name="Macko-Podgorni A."/>
            <person name="Moranska E."/>
            <person name="Grzebelus E."/>
            <person name="Grzebelus D."/>
            <person name="Ashrafi H."/>
            <person name="Zheng Z."/>
            <person name="Cheng S."/>
            <person name="Spooner D."/>
            <person name="Van Deynze A."/>
            <person name="Simon P."/>
        </authorList>
    </citation>
    <scope>NUCLEOTIDE SEQUENCE</scope>
    <source>
        <tissue evidence="1">Leaf</tissue>
    </source>
</reference>
<dbReference type="AlphaFoldDB" id="A0A165A4Y5"/>
<dbReference type="Gramene" id="KZM96919">
    <property type="protein sequence ID" value="KZM96919"/>
    <property type="gene ID" value="DCAR_015719"/>
</dbReference>
<proteinExistence type="predicted"/>
<organism evidence="1 2">
    <name type="scientific">Daucus carota subsp. sativus</name>
    <name type="common">Carrot</name>
    <dbReference type="NCBI Taxonomy" id="79200"/>
    <lineage>
        <taxon>Eukaryota</taxon>
        <taxon>Viridiplantae</taxon>
        <taxon>Streptophyta</taxon>
        <taxon>Embryophyta</taxon>
        <taxon>Tracheophyta</taxon>
        <taxon>Spermatophyta</taxon>
        <taxon>Magnoliopsida</taxon>
        <taxon>eudicotyledons</taxon>
        <taxon>Gunneridae</taxon>
        <taxon>Pentapetalae</taxon>
        <taxon>asterids</taxon>
        <taxon>campanulids</taxon>
        <taxon>Apiales</taxon>
        <taxon>Apiaceae</taxon>
        <taxon>Apioideae</taxon>
        <taxon>Scandiceae</taxon>
        <taxon>Daucinae</taxon>
        <taxon>Daucus</taxon>
        <taxon>Daucus sect. Daucus</taxon>
    </lineage>
</organism>
<keyword evidence="2" id="KW-1185">Reference proteome</keyword>
<name>A0A165A4Y5_DAUCS</name>
<evidence type="ECO:0000313" key="2">
    <source>
        <dbReference type="Proteomes" id="UP000077755"/>
    </source>
</evidence>